<dbReference type="Gene3D" id="2.40.128.140">
    <property type="entry name" value="Outer membrane protein"/>
    <property type="match status" value="1"/>
</dbReference>
<organism evidence="2 3">
    <name type="scientific">Azospirillum oleiclasticum</name>
    <dbReference type="NCBI Taxonomy" id="2735135"/>
    <lineage>
        <taxon>Bacteria</taxon>
        <taxon>Pseudomonadati</taxon>
        <taxon>Pseudomonadota</taxon>
        <taxon>Alphaproteobacteria</taxon>
        <taxon>Rhodospirillales</taxon>
        <taxon>Azospirillaceae</taxon>
        <taxon>Azospirillum</taxon>
    </lineage>
</organism>
<sequence>MRVRCAAAVTALGMMWAAPAAAQTFGVWFDNDIIAGNDQYYTNGIQLYYITPERLIGGVDWLSDQVPGAAMPTRRRYGFALGQKMFTPRDLSRVNPDPKDQPYAGWLYGRLSVVTEEATQADTFELDLGVVGPLSLAEDTQKFVHRAVSGSTYPRGWSHQLENEPGIVLTYQRAWRTAEPQRVGPFQMDVTPHALASVGNIVTFAGGGATIRFGQGMEPLIGPLVDRPITPIPYQDSVGQGFTWYLYASAEARLIARNIFLDGNTFRDSRSVDKIPGVATVQAGLTVKYDWLSLTAAYNVTTPEFTEQQGFAKYGSLRVSFRF</sequence>
<comment type="caution">
    <text evidence="2">The sequence shown here is derived from an EMBL/GenBank/DDBJ whole genome shotgun (WGS) entry which is preliminary data.</text>
</comment>
<dbReference type="RefSeq" id="WP_180285417.1">
    <property type="nucleotide sequence ID" value="NZ_JABFDB010000028.1"/>
</dbReference>
<dbReference type="Proteomes" id="UP000584642">
    <property type="component" value="Unassembled WGS sequence"/>
</dbReference>
<feature type="signal peptide" evidence="1">
    <location>
        <begin position="1"/>
        <end position="22"/>
    </location>
</feature>
<protein>
    <submittedName>
        <fullName evidence="2">Lipid A deacylase LpxR family protein</fullName>
    </submittedName>
</protein>
<keyword evidence="1" id="KW-0732">Signal</keyword>
<feature type="chain" id="PRO_5047386977" evidence="1">
    <location>
        <begin position="23"/>
        <end position="323"/>
    </location>
</feature>
<dbReference type="EMBL" id="JABFDB010000028">
    <property type="protein sequence ID" value="NYZ23647.1"/>
    <property type="molecule type" value="Genomic_DNA"/>
</dbReference>
<evidence type="ECO:0000313" key="2">
    <source>
        <dbReference type="EMBL" id="NYZ23647.1"/>
    </source>
</evidence>
<reference evidence="2 3" key="1">
    <citation type="submission" date="2020-05" db="EMBL/GenBank/DDBJ databases">
        <title>Azospirillum oleiclasticum sp. nov, a nitrogen-fixing and heavy crude oil-emulsifying bacterium isolated from the crude oil of Yumen Oilfield.</title>
        <authorList>
            <person name="Wu D."/>
            <person name="Cai M."/>
            <person name="Zhang X."/>
        </authorList>
    </citation>
    <scope>NUCLEOTIDE SEQUENCE [LARGE SCALE GENOMIC DNA]</scope>
    <source>
        <strain evidence="2 3">ROY-1-1-2</strain>
    </source>
</reference>
<gene>
    <name evidence="2" type="ORF">HND93_28440</name>
</gene>
<proteinExistence type="predicted"/>
<dbReference type="InterPro" id="IPR018707">
    <property type="entry name" value="LpxR"/>
</dbReference>
<keyword evidence="3" id="KW-1185">Reference proteome</keyword>
<name>A0ABX2TKF3_9PROT</name>
<dbReference type="Pfam" id="PF09982">
    <property type="entry name" value="LpxR"/>
    <property type="match status" value="1"/>
</dbReference>
<dbReference type="InterPro" id="IPR037107">
    <property type="entry name" value="Put_OMP_sf"/>
</dbReference>
<evidence type="ECO:0000313" key="3">
    <source>
        <dbReference type="Proteomes" id="UP000584642"/>
    </source>
</evidence>
<evidence type="ECO:0000256" key="1">
    <source>
        <dbReference type="SAM" id="SignalP"/>
    </source>
</evidence>
<accession>A0ABX2TKF3</accession>